<dbReference type="GO" id="GO:0008168">
    <property type="term" value="F:methyltransferase activity"/>
    <property type="evidence" value="ECO:0007669"/>
    <property type="project" value="UniProtKB-KW"/>
</dbReference>
<dbReference type="GO" id="GO:0032259">
    <property type="term" value="P:methylation"/>
    <property type="evidence" value="ECO:0007669"/>
    <property type="project" value="UniProtKB-KW"/>
</dbReference>
<sequence>MRQCFDDPTFFEGCNYPNHTIRCLDGAPDRPELRGRNVLNVGRGYNGFSR</sequence>
<dbReference type="EMBL" id="CABVQI010000003">
    <property type="protein sequence ID" value="VWC62510.1"/>
    <property type="molecule type" value="Genomic_DNA"/>
</dbReference>
<dbReference type="AlphaFoldDB" id="A0A6P2U441"/>
<proteinExistence type="predicted"/>
<evidence type="ECO:0000313" key="1">
    <source>
        <dbReference type="EMBL" id="VWC62510.1"/>
    </source>
</evidence>
<reference evidence="1 2" key="1">
    <citation type="submission" date="2019-09" db="EMBL/GenBank/DDBJ databases">
        <authorList>
            <person name="Depoorter E."/>
        </authorList>
    </citation>
    <scope>NUCLEOTIDE SEQUENCE [LARGE SCALE GENOMIC DNA]</scope>
    <source>
        <strain evidence="1">R-18112</strain>
    </source>
</reference>
<evidence type="ECO:0000313" key="2">
    <source>
        <dbReference type="Proteomes" id="UP000494274"/>
    </source>
</evidence>
<organism evidence="1 2">
    <name type="scientific">Burkholderia lata (strain ATCC 17760 / DSM 23089 / LMG 22485 / NCIMB 9086 / R18194 / 383)</name>
    <dbReference type="NCBI Taxonomy" id="482957"/>
    <lineage>
        <taxon>Bacteria</taxon>
        <taxon>Pseudomonadati</taxon>
        <taxon>Pseudomonadota</taxon>
        <taxon>Betaproteobacteria</taxon>
        <taxon>Burkholderiales</taxon>
        <taxon>Burkholderiaceae</taxon>
        <taxon>Burkholderia</taxon>
        <taxon>Burkholderia cepacia complex</taxon>
    </lineage>
</organism>
<keyword evidence="1" id="KW-0808">Transferase</keyword>
<dbReference type="Proteomes" id="UP000494274">
    <property type="component" value="Unassembled WGS sequence"/>
</dbReference>
<keyword evidence="1" id="KW-0489">Methyltransferase</keyword>
<protein>
    <submittedName>
        <fullName evidence="1">SAM-dependent methyltransferase</fullName>
    </submittedName>
</protein>
<gene>
    <name evidence="1" type="ORF">BLA18112_01202</name>
</gene>
<accession>A0A6P2U441</accession>
<name>A0A6P2U441_BURL3</name>